<dbReference type="Gene3D" id="3.40.50.10190">
    <property type="entry name" value="BRCT domain"/>
    <property type="match status" value="1"/>
</dbReference>
<evidence type="ECO:0000313" key="13">
    <source>
        <dbReference type="EMBL" id="CAB3265010.1"/>
    </source>
</evidence>
<organism evidence="13">
    <name type="scientific">Phallusia mammillata</name>
    <dbReference type="NCBI Taxonomy" id="59560"/>
    <lineage>
        <taxon>Eukaryota</taxon>
        <taxon>Metazoa</taxon>
        <taxon>Chordata</taxon>
        <taxon>Tunicata</taxon>
        <taxon>Ascidiacea</taxon>
        <taxon>Phlebobranchia</taxon>
        <taxon>Ascidiidae</taxon>
        <taxon>Phallusia</taxon>
    </lineage>
</organism>
<accession>A0A6F9DPQ0</accession>
<evidence type="ECO:0000256" key="6">
    <source>
        <dbReference type="ARBA" id="ARBA00022723"/>
    </source>
</evidence>
<dbReference type="InterPro" id="IPR001357">
    <property type="entry name" value="BRCT_dom"/>
</dbReference>
<dbReference type="PROSITE" id="PS00522">
    <property type="entry name" value="DNA_POLYMERASE_X"/>
    <property type="match status" value="1"/>
</dbReference>
<dbReference type="InterPro" id="IPR022312">
    <property type="entry name" value="DNA_pol_X"/>
</dbReference>
<dbReference type="InterPro" id="IPR043519">
    <property type="entry name" value="NT_sf"/>
</dbReference>
<feature type="active site" description="Nucleophile; Schiff-base intermediate with DNA; for 5'-dRP lyase activity" evidence="11">
    <location>
        <position position="201"/>
    </location>
</feature>
<evidence type="ECO:0000256" key="2">
    <source>
        <dbReference type="ARBA" id="ARBA00004123"/>
    </source>
</evidence>
<dbReference type="Gene3D" id="1.10.150.110">
    <property type="entry name" value="DNA polymerase beta, N-terminal domain-like"/>
    <property type="match status" value="1"/>
</dbReference>
<keyword evidence="6 9" id="KW-0479">Metal-binding</keyword>
<dbReference type="InterPro" id="IPR036420">
    <property type="entry name" value="BRCT_dom_sf"/>
</dbReference>
<dbReference type="CDD" id="cd00141">
    <property type="entry name" value="NT_POLXc"/>
    <property type="match status" value="1"/>
</dbReference>
<dbReference type="InterPro" id="IPR029398">
    <property type="entry name" value="PolB_thumb"/>
</dbReference>
<comment type="subcellular location">
    <subcellularLocation>
        <location evidence="2 9">Nucleus</location>
    </subcellularLocation>
</comment>
<evidence type="ECO:0000256" key="7">
    <source>
        <dbReference type="ARBA" id="ARBA00022842"/>
    </source>
</evidence>
<dbReference type="InterPro" id="IPR002054">
    <property type="entry name" value="DNA-dir_DNA_pol_X"/>
</dbReference>
<dbReference type="PROSITE" id="PS50172">
    <property type="entry name" value="BRCT"/>
    <property type="match status" value="1"/>
</dbReference>
<dbReference type="InterPro" id="IPR037160">
    <property type="entry name" value="DNA_Pol_thumb_sf"/>
</dbReference>
<dbReference type="GO" id="GO:0003677">
    <property type="term" value="F:DNA binding"/>
    <property type="evidence" value="ECO:0007669"/>
    <property type="project" value="UniProtKB-UniRule"/>
</dbReference>
<dbReference type="FunFam" id="1.10.150.20:FF:000010">
    <property type="entry name" value="DNA polymerase lambda"/>
    <property type="match status" value="1"/>
</dbReference>
<dbReference type="InterPro" id="IPR027421">
    <property type="entry name" value="DNA_pol_lamdba_lyase_dom_sf"/>
</dbReference>
<dbReference type="GO" id="GO:0003887">
    <property type="term" value="F:DNA-directed DNA polymerase activity"/>
    <property type="evidence" value="ECO:0007669"/>
    <property type="project" value="UniProtKB-UniRule"/>
</dbReference>
<dbReference type="PRINTS" id="PR00869">
    <property type="entry name" value="DNAPOLX"/>
</dbReference>
<dbReference type="GO" id="GO:0006303">
    <property type="term" value="P:double-strand break repair via nonhomologous end joining"/>
    <property type="evidence" value="ECO:0007669"/>
    <property type="project" value="TreeGrafter"/>
</dbReference>
<dbReference type="PRINTS" id="PR00871">
    <property type="entry name" value="DNAPOLXTDT"/>
</dbReference>
<reference evidence="13" key="1">
    <citation type="submission" date="2020-04" db="EMBL/GenBank/DDBJ databases">
        <authorList>
            <person name="Neveu A P."/>
        </authorList>
    </citation>
    <scope>NUCLEOTIDE SEQUENCE</scope>
    <source>
        <tissue evidence="13">Whole embryo</tissue>
    </source>
</reference>
<dbReference type="PANTHER" id="PTHR11276">
    <property type="entry name" value="DNA POLYMERASE TYPE-X FAMILY MEMBER"/>
    <property type="match status" value="1"/>
</dbReference>
<evidence type="ECO:0000259" key="12">
    <source>
        <dbReference type="PROSITE" id="PS50172"/>
    </source>
</evidence>
<name>A0A6F9DPQ0_9ASCI</name>
<evidence type="ECO:0000256" key="8">
    <source>
        <dbReference type="ARBA" id="ARBA00023242"/>
    </source>
</evidence>
<keyword evidence="8 9" id="KW-0539">Nucleus</keyword>
<dbReference type="SUPFAM" id="SSF81301">
    <property type="entry name" value="Nucleotidyltransferase"/>
    <property type="match status" value="1"/>
</dbReference>
<keyword evidence="5 9" id="KW-0548">Nucleotidyltransferase</keyword>
<dbReference type="GO" id="GO:0046872">
    <property type="term" value="F:metal ion binding"/>
    <property type="evidence" value="ECO:0007669"/>
    <property type="project" value="UniProtKB-UniRule"/>
</dbReference>
<gene>
    <name evidence="13" type="primary">Polm</name>
</gene>
<dbReference type="InterPro" id="IPR019843">
    <property type="entry name" value="DNA_pol-X_BS"/>
</dbReference>
<dbReference type="PANTHER" id="PTHR11276:SF40">
    <property type="entry name" value="BRCT DOMAIN-CONTAINING PROTEIN"/>
    <property type="match status" value="1"/>
</dbReference>
<dbReference type="SMART" id="SM00483">
    <property type="entry name" value="POLXc"/>
    <property type="match status" value="1"/>
</dbReference>
<dbReference type="FunFam" id="3.30.210.10:FF:000005">
    <property type="entry name" value="DNA polymerase IV"/>
    <property type="match status" value="1"/>
</dbReference>
<proteinExistence type="evidence at transcript level"/>
<sequence>MSSKQLDSVYFVERRLYKARIDHFSKLAKTKRLFSIGADAKDAKYLVAQDSSGNEVLEYLQKQHNVDPTVVKEKLIVDVSWFIDCMKSNSVIPIEQKYVLQIKCDGKKIENEPPTKKSRLSKGVNMYACQNCTPLHHFNSRLTDALEILEQHAFFRLDQNAESRALAFRRGSATLKACPHKITSVDSLKNLPYIDTSNSSKAGHCKKVITEILEEGFSDEVEDIVNSDFYKTMKLFCGIWGVGPSTAKKWFDSGHRHLNDIKNLKLNKDQTVGLEYYEDLNTPVSKDEALCVSEIVKTVCMEIKKDLLVTLVGGFRRGKPAGHDVDLLISHPTQGEEKHVLPKVMEKLKDNFLYTDKKMSSGTTHPQYTGKSSTMDQFEKCFSIFKLDLPKSTKNGNEKPWKAIRVDLIVVPTDQYPFALLGWTGTKHFEREIRRYTKTEKKVVLTSHGMYTTDTKQSIEAKTEEEIFKKLDLEFRPPSERCC</sequence>
<dbReference type="AlphaFoldDB" id="A0A6F9DPQ0"/>
<comment type="cofactor">
    <cofactor evidence="1 10">
        <name>Mg(2+)</name>
        <dbReference type="ChEBI" id="CHEBI:18420"/>
    </cofactor>
</comment>
<dbReference type="InterPro" id="IPR028207">
    <property type="entry name" value="DNA_pol_B_palm_palm"/>
</dbReference>
<evidence type="ECO:0000256" key="4">
    <source>
        <dbReference type="ARBA" id="ARBA00022679"/>
    </source>
</evidence>
<evidence type="ECO:0000256" key="5">
    <source>
        <dbReference type="ARBA" id="ARBA00022695"/>
    </source>
</evidence>
<dbReference type="SUPFAM" id="SSF47802">
    <property type="entry name" value="DNA polymerase beta, N-terminal domain-like"/>
    <property type="match status" value="1"/>
</dbReference>
<dbReference type="PIRSF" id="PIRSF000817">
    <property type="entry name" value="DNA_NT"/>
    <property type="match status" value="1"/>
</dbReference>
<evidence type="ECO:0000256" key="3">
    <source>
        <dbReference type="ARBA" id="ARBA00008323"/>
    </source>
</evidence>
<dbReference type="FunFam" id="1.10.150.110:FF:000003">
    <property type="entry name" value="DNA polymerase mu"/>
    <property type="match status" value="1"/>
</dbReference>
<dbReference type="GO" id="GO:0005634">
    <property type="term" value="C:nucleus"/>
    <property type="evidence" value="ECO:0007669"/>
    <property type="project" value="UniProtKB-SubCell"/>
</dbReference>
<evidence type="ECO:0000256" key="10">
    <source>
        <dbReference type="PIRSR" id="PIRSR000817-1"/>
    </source>
</evidence>
<dbReference type="EMBL" id="LR789148">
    <property type="protein sequence ID" value="CAB3265010.1"/>
    <property type="molecule type" value="mRNA"/>
</dbReference>
<dbReference type="InterPro" id="IPR018944">
    <property type="entry name" value="DNA_pol_lambd_fingers_domain"/>
</dbReference>
<feature type="binding site" evidence="10">
    <location>
        <position position="407"/>
    </location>
    <ligand>
        <name>Mg(2+)</name>
        <dbReference type="ChEBI" id="CHEBI:18420"/>
    </ligand>
</feature>
<dbReference type="Pfam" id="PF10391">
    <property type="entry name" value="DNA_pol_lambd_f"/>
    <property type="match status" value="1"/>
</dbReference>
<dbReference type="Pfam" id="PF14792">
    <property type="entry name" value="DNA_pol_B_palm"/>
    <property type="match status" value="1"/>
</dbReference>
<comment type="similarity">
    <text evidence="3 9">Belongs to the DNA polymerase type-X family.</text>
</comment>
<dbReference type="Gene3D" id="1.10.150.20">
    <property type="entry name" value="5' to 3' exonuclease, C-terminal subdomain"/>
    <property type="match status" value="1"/>
</dbReference>
<dbReference type="Gene3D" id="3.30.210.10">
    <property type="entry name" value="DNA polymerase, thumb domain"/>
    <property type="match status" value="1"/>
</dbReference>
<feature type="binding site" evidence="10">
    <location>
        <position position="326"/>
    </location>
    <ligand>
        <name>Mg(2+)</name>
        <dbReference type="ChEBI" id="CHEBI:18420"/>
    </ligand>
</feature>
<protein>
    <submittedName>
        <fullName evidence="13">DNA-directed DNA/RNA polymerase mu-like</fullName>
    </submittedName>
</protein>
<keyword evidence="7 9" id="KW-0460">Magnesium</keyword>
<dbReference type="SUPFAM" id="SSF81585">
    <property type="entry name" value="PsbU/PolX domain-like"/>
    <property type="match status" value="1"/>
</dbReference>
<feature type="domain" description="BRCT" evidence="12">
    <location>
        <begin position="40"/>
        <end position="99"/>
    </location>
</feature>
<keyword evidence="4 9" id="KW-0808">Transferase</keyword>
<evidence type="ECO:0000256" key="11">
    <source>
        <dbReference type="PIRSR" id="PIRSR622312-50"/>
    </source>
</evidence>
<evidence type="ECO:0000256" key="1">
    <source>
        <dbReference type="ARBA" id="ARBA00001946"/>
    </source>
</evidence>
<dbReference type="InterPro" id="IPR001726">
    <property type="entry name" value="TdT/Mu"/>
</dbReference>
<evidence type="ECO:0000256" key="9">
    <source>
        <dbReference type="PIRNR" id="PIRNR000817"/>
    </source>
</evidence>
<dbReference type="Pfam" id="PF14791">
    <property type="entry name" value="DNA_pol_B_thumb"/>
    <property type="match status" value="1"/>
</dbReference>
<dbReference type="Gene3D" id="3.30.460.10">
    <property type="entry name" value="Beta Polymerase, domain 2"/>
    <property type="match status" value="1"/>
</dbReference>
<feature type="binding site" evidence="10">
    <location>
        <position position="324"/>
    </location>
    <ligand>
        <name>Mg(2+)</name>
        <dbReference type="ChEBI" id="CHEBI:18420"/>
    </ligand>
</feature>